<evidence type="ECO:0000256" key="3">
    <source>
        <dbReference type="SAM" id="MobiDB-lite"/>
    </source>
</evidence>
<dbReference type="GO" id="GO:0005634">
    <property type="term" value="C:nucleus"/>
    <property type="evidence" value="ECO:0007669"/>
    <property type="project" value="TreeGrafter"/>
</dbReference>
<accession>A0A9Q1J2L7</accession>
<dbReference type="GO" id="GO:0008270">
    <property type="term" value="F:zinc ion binding"/>
    <property type="evidence" value="ECO:0007669"/>
    <property type="project" value="UniProtKB-KW"/>
</dbReference>
<dbReference type="PANTHER" id="PTHR47341">
    <property type="entry name" value="GATA-TYPE ZINC FINGER PROTEIN 1"/>
    <property type="match status" value="1"/>
</dbReference>
<feature type="region of interest" description="Disordered" evidence="3">
    <location>
        <begin position="360"/>
        <end position="395"/>
    </location>
</feature>
<evidence type="ECO:0000259" key="4">
    <source>
        <dbReference type="PROSITE" id="PS50114"/>
    </source>
</evidence>
<keyword evidence="2" id="KW-0479">Metal-binding</keyword>
<dbReference type="SMART" id="SM00401">
    <property type="entry name" value="ZnF_GATA"/>
    <property type="match status" value="1"/>
</dbReference>
<feature type="region of interest" description="Disordered" evidence="3">
    <location>
        <begin position="146"/>
        <end position="173"/>
    </location>
</feature>
<proteinExistence type="predicted"/>
<feature type="region of interest" description="Disordered" evidence="3">
    <location>
        <begin position="426"/>
        <end position="449"/>
    </location>
</feature>
<dbReference type="CDD" id="cd00202">
    <property type="entry name" value="ZnF_GATA"/>
    <property type="match status" value="1"/>
</dbReference>
<evidence type="ECO:0000256" key="2">
    <source>
        <dbReference type="PROSITE-ProRule" id="PRU00094"/>
    </source>
</evidence>
<dbReference type="Proteomes" id="UP001152622">
    <property type="component" value="Chromosome 4"/>
</dbReference>
<dbReference type="InterPro" id="IPR053116">
    <property type="entry name" value="GATA-type_Znf_Regulator"/>
</dbReference>
<dbReference type="GO" id="GO:0006357">
    <property type="term" value="P:regulation of transcription by RNA polymerase II"/>
    <property type="evidence" value="ECO:0007669"/>
    <property type="project" value="TreeGrafter"/>
</dbReference>
<keyword evidence="2" id="KW-0863">Zinc-finger</keyword>
<dbReference type="EMBL" id="JAINUF010000004">
    <property type="protein sequence ID" value="KAJ8363365.1"/>
    <property type="molecule type" value="Genomic_DNA"/>
</dbReference>
<dbReference type="AlphaFoldDB" id="A0A9Q1J2L7"/>
<organism evidence="5 6">
    <name type="scientific">Synaphobranchus kaupii</name>
    <name type="common">Kaup's arrowtooth eel</name>
    <dbReference type="NCBI Taxonomy" id="118154"/>
    <lineage>
        <taxon>Eukaryota</taxon>
        <taxon>Metazoa</taxon>
        <taxon>Chordata</taxon>
        <taxon>Craniata</taxon>
        <taxon>Vertebrata</taxon>
        <taxon>Euteleostomi</taxon>
        <taxon>Actinopterygii</taxon>
        <taxon>Neopterygii</taxon>
        <taxon>Teleostei</taxon>
        <taxon>Anguilliformes</taxon>
        <taxon>Synaphobranchidae</taxon>
        <taxon>Synaphobranchus</taxon>
    </lineage>
</organism>
<dbReference type="SUPFAM" id="SSF57716">
    <property type="entry name" value="Glucocorticoid receptor-like (DNA-binding domain)"/>
    <property type="match status" value="1"/>
</dbReference>
<feature type="compositionally biased region" description="Polar residues" evidence="3">
    <location>
        <begin position="73"/>
        <end position="87"/>
    </location>
</feature>
<sequence length="594" mass="65161">MSIGSGIPAAFPQGNRVVLNVQDPQVPQAAILYLLQEATKLALPGARQDCPDSMVMDGIWSGKWNEQHKRGPSPSSSTYNSHFSNYSQHYTDPQHNIKGSFSLLPTQPGSSPWEVMSLINLQCERLLYAENGEKGEAPAFKATLSATGESKTKHSRGPSCFKESDASPAVPKNTKAEGLAEALGPYPRENKTGFPDIFDRNLSETGSLQCNKYMAEGLVPSQISVITDRCDRTINAHGGVDQAIAQIQVAGTESGDTHYSRNSTVSKESEDWLLDGRREIPVVSNSDGKGPGLHGNHCAPQPEPDMNLLGSMVHQESQWPESSFSAYTDELVRSSSACCTSVLGASLGSAQGVEMDCNSNAKPFVEPPQSVRSQSGPQALSNNSNCESDVRNPESQEALSELQCESYESYVENMGEQQLKLKANRPAAGVRWQARKPRKQSHPTRSADLCDPNFKGVTFRMRTELNDNRDQCRLLITSNYSAELLKSFRRVRGGRPRSFASSLKTSSSEEDSDSSSLSKNKMCASCNTKKTPLWRDAEDGTPLCNACGIRYKKYRVRCFQCWHIPRKDGNSDSKCYKCGDVLRLVSSQRKLTGC</sequence>
<evidence type="ECO:0000313" key="5">
    <source>
        <dbReference type="EMBL" id="KAJ8363365.1"/>
    </source>
</evidence>
<dbReference type="GO" id="GO:0043565">
    <property type="term" value="F:sequence-specific DNA binding"/>
    <property type="evidence" value="ECO:0007669"/>
    <property type="project" value="InterPro"/>
</dbReference>
<dbReference type="PANTHER" id="PTHR47341:SF1">
    <property type="entry name" value="GATA-TYPE ZINC FINGER PROTEIN 1"/>
    <property type="match status" value="1"/>
</dbReference>
<feature type="region of interest" description="Disordered" evidence="3">
    <location>
        <begin position="65"/>
        <end position="87"/>
    </location>
</feature>
<dbReference type="PROSITE" id="PS50114">
    <property type="entry name" value="GATA_ZN_FINGER_2"/>
    <property type="match status" value="1"/>
</dbReference>
<dbReference type="GO" id="GO:0048599">
    <property type="term" value="P:oocyte development"/>
    <property type="evidence" value="ECO:0007669"/>
    <property type="project" value="TreeGrafter"/>
</dbReference>
<comment type="caution">
    <text evidence="5">The sequence shown here is derived from an EMBL/GenBank/DDBJ whole genome shotgun (WGS) entry which is preliminary data.</text>
</comment>
<dbReference type="InterPro" id="IPR000679">
    <property type="entry name" value="Znf_GATA"/>
</dbReference>
<keyword evidence="1" id="KW-0539">Nucleus</keyword>
<reference evidence="5" key="1">
    <citation type="journal article" date="2023" name="Science">
        <title>Genome structures resolve the early diversification of teleost fishes.</title>
        <authorList>
            <person name="Parey E."/>
            <person name="Louis A."/>
            <person name="Montfort J."/>
            <person name="Bouchez O."/>
            <person name="Roques C."/>
            <person name="Iampietro C."/>
            <person name="Lluch J."/>
            <person name="Castinel A."/>
            <person name="Donnadieu C."/>
            <person name="Desvignes T."/>
            <person name="Floi Bucao C."/>
            <person name="Jouanno E."/>
            <person name="Wen M."/>
            <person name="Mejri S."/>
            <person name="Dirks R."/>
            <person name="Jansen H."/>
            <person name="Henkel C."/>
            <person name="Chen W.J."/>
            <person name="Zahm M."/>
            <person name="Cabau C."/>
            <person name="Klopp C."/>
            <person name="Thompson A.W."/>
            <person name="Robinson-Rechavi M."/>
            <person name="Braasch I."/>
            <person name="Lecointre G."/>
            <person name="Bobe J."/>
            <person name="Postlethwait J.H."/>
            <person name="Berthelot C."/>
            <person name="Roest Crollius H."/>
            <person name="Guiguen Y."/>
        </authorList>
    </citation>
    <scope>NUCLEOTIDE SEQUENCE</scope>
    <source>
        <strain evidence="5">WJC10195</strain>
    </source>
</reference>
<protein>
    <recommendedName>
        <fullName evidence="4">GATA-type domain-containing protein</fullName>
    </recommendedName>
</protein>
<dbReference type="OrthoDB" id="2162994at2759"/>
<evidence type="ECO:0000313" key="6">
    <source>
        <dbReference type="Proteomes" id="UP001152622"/>
    </source>
</evidence>
<feature type="domain" description="GATA-type" evidence="4">
    <location>
        <begin position="517"/>
        <end position="552"/>
    </location>
</feature>
<dbReference type="Gene3D" id="3.30.50.10">
    <property type="entry name" value="Erythroid Transcription Factor GATA-1, subunit A"/>
    <property type="match status" value="1"/>
</dbReference>
<feature type="region of interest" description="Disordered" evidence="3">
    <location>
        <begin position="496"/>
        <end position="520"/>
    </location>
</feature>
<dbReference type="InterPro" id="IPR013088">
    <property type="entry name" value="Znf_NHR/GATA"/>
</dbReference>
<keyword evidence="2" id="KW-0862">Zinc</keyword>
<dbReference type="Pfam" id="PF00320">
    <property type="entry name" value="GATA"/>
    <property type="match status" value="1"/>
</dbReference>
<evidence type="ECO:0000256" key="1">
    <source>
        <dbReference type="ARBA" id="ARBA00023242"/>
    </source>
</evidence>
<keyword evidence="6" id="KW-1185">Reference proteome</keyword>
<name>A0A9Q1J2L7_SYNKA</name>
<dbReference type="GO" id="GO:0007283">
    <property type="term" value="P:spermatogenesis"/>
    <property type="evidence" value="ECO:0007669"/>
    <property type="project" value="TreeGrafter"/>
</dbReference>
<feature type="compositionally biased region" description="Basic residues" evidence="3">
    <location>
        <begin position="433"/>
        <end position="442"/>
    </location>
</feature>
<feature type="compositionally biased region" description="Polar residues" evidence="3">
    <location>
        <begin position="370"/>
        <end position="387"/>
    </location>
</feature>
<gene>
    <name evidence="5" type="ORF">SKAU_G00121960</name>
</gene>